<dbReference type="InterPro" id="IPR036380">
    <property type="entry name" value="Isochorismatase-like_sf"/>
</dbReference>
<dbReference type="GO" id="GO:0016787">
    <property type="term" value="F:hydrolase activity"/>
    <property type="evidence" value="ECO:0007669"/>
    <property type="project" value="UniProtKB-KW"/>
</dbReference>
<dbReference type="AlphaFoldDB" id="A0A158G3A2"/>
<evidence type="ECO:0000313" key="5">
    <source>
        <dbReference type="Proteomes" id="UP000054893"/>
    </source>
</evidence>
<feature type="region of interest" description="Disordered" evidence="2">
    <location>
        <begin position="69"/>
        <end position="91"/>
    </location>
</feature>
<reference evidence="4 5" key="1">
    <citation type="submission" date="2016-01" db="EMBL/GenBank/DDBJ databases">
        <authorList>
            <person name="Oliw E.H."/>
        </authorList>
    </citation>
    <scope>NUCLEOTIDE SEQUENCE [LARGE SCALE GENOMIC DNA]</scope>
    <source>
        <strain evidence="4">LMG 22029</strain>
    </source>
</reference>
<dbReference type="InterPro" id="IPR050272">
    <property type="entry name" value="Isochorismatase-like_hydrls"/>
</dbReference>
<evidence type="ECO:0000256" key="2">
    <source>
        <dbReference type="SAM" id="MobiDB-lite"/>
    </source>
</evidence>
<gene>
    <name evidence="4" type="ORF">AWB64_02163</name>
</gene>
<evidence type="ECO:0000256" key="1">
    <source>
        <dbReference type="ARBA" id="ARBA00022801"/>
    </source>
</evidence>
<feature type="domain" description="Isochorismatase-like" evidence="3">
    <location>
        <begin position="11"/>
        <end position="185"/>
    </location>
</feature>
<sequence length="193" mass="20446">MSSLDLHPEHTALVAIDLQQGILARQLGPHSAADVLANSVRLANTVRAKGGLVVWVRVDLAGILSLPADASTAPPKGSPPPPASASELSPELGRQGADVVVTKRQWGAFYGTDLEQHLRRNGIRSLIMSGIATNFGVESTARGAFDRAYELVFAEDAMTSLSAEAHAFVIANIFPRMGRVRSTAEVVKALQEA</sequence>
<dbReference type="Gene3D" id="3.40.50.850">
    <property type="entry name" value="Isochorismatase-like"/>
    <property type="match status" value="1"/>
</dbReference>
<proteinExistence type="predicted"/>
<dbReference type="OrthoDB" id="9781985at2"/>
<evidence type="ECO:0000313" key="4">
    <source>
        <dbReference type="EMBL" id="SAL26331.1"/>
    </source>
</evidence>
<dbReference type="Pfam" id="PF00857">
    <property type="entry name" value="Isochorismatase"/>
    <property type="match status" value="1"/>
</dbReference>
<evidence type="ECO:0000259" key="3">
    <source>
        <dbReference type="Pfam" id="PF00857"/>
    </source>
</evidence>
<dbReference type="CDD" id="cd00431">
    <property type="entry name" value="cysteine_hydrolases"/>
    <property type="match status" value="1"/>
</dbReference>
<dbReference type="SUPFAM" id="SSF52499">
    <property type="entry name" value="Isochorismatase-like hydrolases"/>
    <property type="match status" value="1"/>
</dbReference>
<dbReference type="EMBL" id="FCOC02000004">
    <property type="protein sequence ID" value="SAL26331.1"/>
    <property type="molecule type" value="Genomic_DNA"/>
</dbReference>
<name>A0A158G3A2_CABSO</name>
<keyword evidence="1" id="KW-0378">Hydrolase</keyword>
<dbReference type="PANTHER" id="PTHR43540">
    <property type="entry name" value="PEROXYUREIDOACRYLATE/UREIDOACRYLATE AMIDOHYDROLASE-RELATED"/>
    <property type="match status" value="1"/>
</dbReference>
<dbReference type="PANTHER" id="PTHR43540:SF7">
    <property type="entry name" value="ISOCHORISMATASE FAMILY PROTEIN YECD"/>
    <property type="match status" value="1"/>
</dbReference>
<dbReference type="Proteomes" id="UP000054893">
    <property type="component" value="Unassembled WGS sequence"/>
</dbReference>
<dbReference type="RefSeq" id="WP_060818653.1">
    <property type="nucleotide sequence ID" value="NZ_FCOC02000004.1"/>
</dbReference>
<accession>A0A158G3A2</accession>
<protein>
    <submittedName>
        <fullName evidence="4">Isochorismatase</fullName>
    </submittedName>
</protein>
<organism evidence="4 5">
    <name type="scientific">Caballeronia sordidicola</name>
    <name type="common">Burkholderia sordidicola</name>
    <dbReference type="NCBI Taxonomy" id="196367"/>
    <lineage>
        <taxon>Bacteria</taxon>
        <taxon>Pseudomonadati</taxon>
        <taxon>Pseudomonadota</taxon>
        <taxon>Betaproteobacteria</taxon>
        <taxon>Burkholderiales</taxon>
        <taxon>Burkholderiaceae</taxon>
        <taxon>Caballeronia</taxon>
    </lineage>
</organism>
<dbReference type="InterPro" id="IPR000868">
    <property type="entry name" value="Isochorismatase-like_dom"/>
</dbReference>